<dbReference type="Proteomes" id="UP000008792">
    <property type="component" value="Unassembled WGS sequence"/>
</dbReference>
<dbReference type="EMBL" id="CH940655">
    <property type="protein sequence ID" value="KRF82642.1"/>
    <property type="molecule type" value="Genomic_DNA"/>
</dbReference>
<feature type="region of interest" description="Disordered" evidence="1">
    <location>
        <begin position="1"/>
        <end position="25"/>
    </location>
</feature>
<dbReference type="InParanoid" id="A0A0Q9WED2"/>
<organism evidence="2 3">
    <name type="scientific">Drosophila virilis</name>
    <name type="common">Fruit fly</name>
    <dbReference type="NCBI Taxonomy" id="7244"/>
    <lineage>
        <taxon>Eukaryota</taxon>
        <taxon>Metazoa</taxon>
        <taxon>Ecdysozoa</taxon>
        <taxon>Arthropoda</taxon>
        <taxon>Hexapoda</taxon>
        <taxon>Insecta</taxon>
        <taxon>Pterygota</taxon>
        <taxon>Neoptera</taxon>
        <taxon>Endopterygota</taxon>
        <taxon>Diptera</taxon>
        <taxon>Brachycera</taxon>
        <taxon>Muscomorpha</taxon>
        <taxon>Ephydroidea</taxon>
        <taxon>Drosophilidae</taxon>
        <taxon>Drosophila</taxon>
    </lineage>
</organism>
<protein>
    <submittedName>
        <fullName evidence="2">Uncharacterized protein</fullName>
    </submittedName>
</protein>
<sequence length="93" mass="9718">MYDAQAASTLEAEHPEEHHGDGARGVVSFTGFASSVGDDGLNIGGFPIEKTASTGNEMTAGGGGGFNKGKATFPILKETVQRFLRRMKIGMSL</sequence>
<accession>A0A0Q9WED2</accession>
<evidence type="ECO:0000313" key="3">
    <source>
        <dbReference type="Proteomes" id="UP000008792"/>
    </source>
</evidence>
<feature type="compositionally biased region" description="Basic and acidic residues" evidence="1">
    <location>
        <begin position="11"/>
        <end position="22"/>
    </location>
</feature>
<dbReference type="AlphaFoldDB" id="A0A0Q9WED2"/>
<name>A0A0Q9WED2_DROVI</name>
<gene>
    <name evidence="2" type="primary">Dvir\GJ26380</name>
    <name evidence="2" type="ORF">Dvir_GJ26380</name>
</gene>
<evidence type="ECO:0000256" key="1">
    <source>
        <dbReference type="SAM" id="MobiDB-lite"/>
    </source>
</evidence>
<evidence type="ECO:0000313" key="2">
    <source>
        <dbReference type="EMBL" id="KRF82642.1"/>
    </source>
</evidence>
<keyword evidence="3" id="KW-1185">Reference proteome</keyword>
<reference evidence="2 3" key="1">
    <citation type="journal article" date="2007" name="Nature">
        <title>Evolution of genes and genomes on the Drosophila phylogeny.</title>
        <authorList>
            <consortium name="Drosophila 12 Genomes Consortium"/>
            <person name="Clark A.G."/>
            <person name="Eisen M.B."/>
            <person name="Smith D.R."/>
            <person name="Bergman C.M."/>
            <person name="Oliver B."/>
            <person name="Markow T.A."/>
            <person name="Kaufman T.C."/>
            <person name="Kellis M."/>
            <person name="Gelbart W."/>
            <person name="Iyer V.N."/>
            <person name="Pollard D.A."/>
            <person name="Sackton T.B."/>
            <person name="Larracuente A.M."/>
            <person name="Singh N.D."/>
            <person name="Abad J.P."/>
            <person name="Abt D.N."/>
            <person name="Adryan B."/>
            <person name="Aguade M."/>
            <person name="Akashi H."/>
            <person name="Anderson W.W."/>
            <person name="Aquadro C.F."/>
            <person name="Ardell D.H."/>
            <person name="Arguello R."/>
            <person name="Artieri C.G."/>
            <person name="Barbash D.A."/>
            <person name="Barker D."/>
            <person name="Barsanti P."/>
            <person name="Batterham P."/>
            <person name="Batzoglou S."/>
            <person name="Begun D."/>
            <person name="Bhutkar A."/>
            <person name="Blanco E."/>
            <person name="Bosak S.A."/>
            <person name="Bradley R.K."/>
            <person name="Brand A.D."/>
            <person name="Brent M.R."/>
            <person name="Brooks A.N."/>
            <person name="Brown R.H."/>
            <person name="Butlin R.K."/>
            <person name="Caggese C."/>
            <person name="Calvi B.R."/>
            <person name="Bernardo de Carvalho A."/>
            <person name="Caspi A."/>
            <person name="Castrezana S."/>
            <person name="Celniker S.E."/>
            <person name="Chang J.L."/>
            <person name="Chapple C."/>
            <person name="Chatterji S."/>
            <person name="Chinwalla A."/>
            <person name="Civetta A."/>
            <person name="Clifton S.W."/>
            <person name="Comeron J.M."/>
            <person name="Costello J.C."/>
            <person name="Coyne J.A."/>
            <person name="Daub J."/>
            <person name="David R.G."/>
            <person name="Delcher A.L."/>
            <person name="Delehaunty K."/>
            <person name="Do C.B."/>
            <person name="Ebling H."/>
            <person name="Edwards K."/>
            <person name="Eickbush T."/>
            <person name="Evans J.D."/>
            <person name="Filipski A."/>
            <person name="Findeiss S."/>
            <person name="Freyhult E."/>
            <person name="Fulton L."/>
            <person name="Fulton R."/>
            <person name="Garcia A.C."/>
            <person name="Gardiner A."/>
            <person name="Garfield D.A."/>
            <person name="Garvin B.E."/>
            <person name="Gibson G."/>
            <person name="Gilbert D."/>
            <person name="Gnerre S."/>
            <person name="Godfrey J."/>
            <person name="Good R."/>
            <person name="Gotea V."/>
            <person name="Gravely B."/>
            <person name="Greenberg A.J."/>
            <person name="Griffiths-Jones S."/>
            <person name="Gross S."/>
            <person name="Guigo R."/>
            <person name="Gustafson E.A."/>
            <person name="Haerty W."/>
            <person name="Hahn M.W."/>
            <person name="Halligan D.L."/>
            <person name="Halpern A.L."/>
            <person name="Halter G.M."/>
            <person name="Han M.V."/>
            <person name="Heger A."/>
            <person name="Hillier L."/>
            <person name="Hinrichs A.S."/>
            <person name="Holmes I."/>
            <person name="Hoskins R.A."/>
            <person name="Hubisz M.J."/>
            <person name="Hultmark D."/>
            <person name="Huntley M.A."/>
            <person name="Jaffe D.B."/>
            <person name="Jagadeeshan S."/>
            <person name="Jeck W.R."/>
            <person name="Johnson J."/>
            <person name="Jones C.D."/>
            <person name="Jordan W.C."/>
            <person name="Karpen G.H."/>
            <person name="Kataoka E."/>
            <person name="Keightley P.D."/>
            <person name="Kheradpour P."/>
            <person name="Kirkness E.F."/>
            <person name="Koerich L.B."/>
            <person name="Kristiansen K."/>
            <person name="Kudrna D."/>
            <person name="Kulathinal R.J."/>
            <person name="Kumar S."/>
            <person name="Kwok R."/>
            <person name="Lander E."/>
            <person name="Langley C.H."/>
            <person name="Lapoint R."/>
            <person name="Lazzaro B.P."/>
            <person name="Lee S.J."/>
            <person name="Levesque L."/>
            <person name="Li R."/>
            <person name="Lin C.F."/>
            <person name="Lin M.F."/>
            <person name="Lindblad-Toh K."/>
            <person name="Llopart A."/>
            <person name="Long M."/>
            <person name="Low L."/>
            <person name="Lozovsky E."/>
            <person name="Lu J."/>
            <person name="Luo M."/>
            <person name="Machado C.A."/>
            <person name="Makalowski W."/>
            <person name="Marzo M."/>
            <person name="Matsuda M."/>
            <person name="Matzkin L."/>
            <person name="McAllister B."/>
            <person name="McBride C.S."/>
            <person name="McKernan B."/>
            <person name="McKernan K."/>
            <person name="Mendez-Lago M."/>
            <person name="Minx P."/>
            <person name="Mollenhauer M.U."/>
            <person name="Montooth K."/>
            <person name="Mount S.M."/>
            <person name="Mu X."/>
            <person name="Myers E."/>
            <person name="Negre B."/>
            <person name="Newfeld S."/>
            <person name="Nielsen R."/>
            <person name="Noor M.A."/>
            <person name="O'Grady P."/>
            <person name="Pachter L."/>
            <person name="Papaceit M."/>
            <person name="Parisi M.J."/>
            <person name="Parisi M."/>
            <person name="Parts L."/>
            <person name="Pedersen J.S."/>
            <person name="Pesole G."/>
            <person name="Phillippy A.M."/>
            <person name="Ponting C.P."/>
            <person name="Pop M."/>
            <person name="Porcelli D."/>
            <person name="Powell J.R."/>
            <person name="Prohaska S."/>
            <person name="Pruitt K."/>
            <person name="Puig M."/>
            <person name="Quesneville H."/>
            <person name="Ram K.R."/>
            <person name="Rand D."/>
            <person name="Rasmussen M.D."/>
            <person name="Reed L.K."/>
            <person name="Reenan R."/>
            <person name="Reily A."/>
            <person name="Remington K.A."/>
            <person name="Rieger T.T."/>
            <person name="Ritchie M.G."/>
            <person name="Robin C."/>
            <person name="Rogers Y.H."/>
            <person name="Rohde C."/>
            <person name="Rozas J."/>
            <person name="Rubenfield M.J."/>
            <person name="Ruiz A."/>
            <person name="Russo S."/>
            <person name="Salzberg S.L."/>
            <person name="Sanchez-Gracia A."/>
            <person name="Saranga D.J."/>
            <person name="Sato H."/>
            <person name="Schaeffer S.W."/>
            <person name="Schatz M.C."/>
            <person name="Schlenke T."/>
            <person name="Schwartz R."/>
            <person name="Segarra C."/>
            <person name="Singh R.S."/>
            <person name="Sirot L."/>
            <person name="Sirota M."/>
            <person name="Sisneros N.B."/>
            <person name="Smith C.D."/>
            <person name="Smith T.F."/>
            <person name="Spieth J."/>
            <person name="Stage D.E."/>
            <person name="Stark A."/>
            <person name="Stephan W."/>
            <person name="Strausberg R.L."/>
            <person name="Strempel S."/>
            <person name="Sturgill D."/>
            <person name="Sutton G."/>
            <person name="Sutton G.G."/>
            <person name="Tao W."/>
            <person name="Teichmann S."/>
            <person name="Tobari Y.N."/>
            <person name="Tomimura Y."/>
            <person name="Tsolas J.M."/>
            <person name="Valente V.L."/>
            <person name="Venter E."/>
            <person name="Venter J.C."/>
            <person name="Vicario S."/>
            <person name="Vieira F.G."/>
            <person name="Vilella A.J."/>
            <person name="Villasante A."/>
            <person name="Walenz B."/>
            <person name="Wang J."/>
            <person name="Wasserman M."/>
            <person name="Watts T."/>
            <person name="Wilson D."/>
            <person name="Wilson R.K."/>
            <person name="Wing R.A."/>
            <person name="Wolfner M.F."/>
            <person name="Wong A."/>
            <person name="Wong G.K."/>
            <person name="Wu C.I."/>
            <person name="Wu G."/>
            <person name="Yamamoto D."/>
            <person name="Yang H.P."/>
            <person name="Yang S.P."/>
            <person name="Yorke J.A."/>
            <person name="Yoshida K."/>
            <person name="Zdobnov E."/>
            <person name="Zhang P."/>
            <person name="Zhang Y."/>
            <person name="Zimin A.V."/>
            <person name="Baldwin J."/>
            <person name="Abdouelleil A."/>
            <person name="Abdulkadir J."/>
            <person name="Abebe A."/>
            <person name="Abera B."/>
            <person name="Abreu J."/>
            <person name="Acer S.C."/>
            <person name="Aftuck L."/>
            <person name="Alexander A."/>
            <person name="An P."/>
            <person name="Anderson E."/>
            <person name="Anderson S."/>
            <person name="Arachi H."/>
            <person name="Azer M."/>
            <person name="Bachantsang P."/>
            <person name="Barry A."/>
            <person name="Bayul T."/>
            <person name="Berlin A."/>
            <person name="Bessette D."/>
            <person name="Bloom T."/>
            <person name="Blye J."/>
            <person name="Boguslavskiy L."/>
            <person name="Bonnet C."/>
            <person name="Boukhgalter B."/>
            <person name="Bourzgui I."/>
            <person name="Brown A."/>
            <person name="Cahill P."/>
            <person name="Channer S."/>
            <person name="Cheshatsang Y."/>
            <person name="Chuda L."/>
            <person name="Citroen M."/>
            <person name="Collymore A."/>
            <person name="Cooke P."/>
            <person name="Costello M."/>
            <person name="D'Aco K."/>
            <person name="Daza R."/>
            <person name="De Haan G."/>
            <person name="DeGray S."/>
            <person name="DeMaso C."/>
            <person name="Dhargay N."/>
            <person name="Dooley K."/>
            <person name="Dooley E."/>
            <person name="Doricent M."/>
            <person name="Dorje P."/>
            <person name="Dorjee K."/>
            <person name="Dupes A."/>
            <person name="Elong R."/>
            <person name="Falk J."/>
            <person name="Farina A."/>
            <person name="Faro S."/>
            <person name="Ferguson D."/>
            <person name="Fisher S."/>
            <person name="Foley C.D."/>
            <person name="Franke A."/>
            <person name="Friedrich D."/>
            <person name="Gadbois L."/>
            <person name="Gearin G."/>
            <person name="Gearin C.R."/>
            <person name="Giannoukos G."/>
            <person name="Goode T."/>
            <person name="Graham J."/>
            <person name="Grandbois E."/>
            <person name="Grewal S."/>
            <person name="Gyaltsen K."/>
            <person name="Hafez N."/>
            <person name="Hagos B."/>
            <person name="Hall J."/>
            <person name="Henson C."/>
            <person name="Hollinger A."/>
            <person name="Honan T."/>
            <person name="Huard M.D."/>
            <person name="Hughes L."/>
            <person name="Hurhula B."/>
            <person name="Husby M.E."/>
            <person name="Kamat A."/>
            <person name="Kanga B."/>
            <person name="Kashin S."/>
            <person name="Khazanovich D."/>
            <person name="Kisner P."/>
            <person name="Lance K."/>
            <person name="Lara M."/>
            <person name="Lee W."/>
            <person name="Lennon N."/>
            <person name="Letendre F."/>
            <person name="LeVine R."/>
            <person name="Lipovsky A."/>
            <person name="Liu X."/>
            <person name="Liu J."/>
            <person name="Liu S."/>
            <person name="Lokyitsang T."/>
            <person name="Lokyitsang Y."/>
            <person name="Lubonja R."/>
            <person name="Lui A."/>
            <person name="MacDonald P."/>
            <person name="Magnisalis V."/>
            <person name="Maru K."/>
            <person name="Matthews C."/>
            <person name="McCusker W."/>
            <person name="McDonough S."/>
            <person name="Mehta T."/>
            <person name="Meldrim J."/>
            <person name="Meneus L."/>
            <person name="Mihai O."/>
            <person name="Mihalev A."/>
            <person name="Mihova T."/>
            <person name="Mittelman R."/>
            <person name="Mlenga V."/>
            <person name="Montmayeur A."/>
            <person name="Mulrain L."/>
            <person name="Navidi A."/>
            <person name="Naylor J."/>
            <person name="Negash T."/>
            <person name="Nguyen T."/>
            <person name="Nguyen N."/>
            <person name="Nicol R."/>
            <person name="Norbu C."/>
            <person name="Norbu N."/>
            <person name="Novod N."/>
            <person name="O'Neill B."/>
            <person name="Osman S."/>
            <person name="Markiewicz E."/>
            <person name="Oyono O.L."/>
            <person name="Patti C."/>
            <person name="Phunkhang P."/>
            <person name="Pierre F."/>
            <person name="Priest M."/>
            <person name="Raghuraman S."/>
            <person name="Rege F."/>
            <person name="Reyes R."/>
            <person name="Rise C."/>
            <person name="Rogov P."/>
            <person name="Ross K."/>
            <person name="Ryan E."/>
            <person name="Settipalli S."/>
            <person name="Shea T."/>
            <person name="Sherpa N."/>
            <person name="Shi L."/>
            <person name="Shih D."/>
            <person name="Sparrow T."/>
            <person name="Spaulding J."/>
            <person name="Stalker J."/>
            <person name="Stange-Thomann N."/>
            <person name="Stavropoulos S."/>
            <person name="Stone C."/>
            <person name="Strader C."/>
            <person name="Tesfaye S."/>
            <person name="Thomson T."/>
            <person name="Thoulutsang Y."/>
            <person name="Thoulutsang D."/>
            <person name="Topham K."/>
            <person name="Topping I."/>
            <person name="Tsamla T."/>
            <person name="Vassiliev H."/>
            <person name="Vo A."/>
            <person name="Wangchuk T."/>
            <person name="Wangdi T."/>
            <person name="Weiand M."/>
            <person name="Wilkinson J."/>
            <person name="Wilson A."/>
            <person name="Yadav S."/>
            <person name="Young G."/>
            <person name="Yu Q."/>
            <person name="Zembek L."/>
            <person name="Zhong D."/>
            <person name="Zimmer A."/>
            <person name="Zwirko Z."/>
            <person name="Jaffe D.B."/>
            <person name="Alvarez P."/>
            <person name="Brockman W."/>
            <person name="Butler J."/>
            <person name="Chin C."/>
            <person name="Gnerre S."/>
            <person name="Grabherr M."/>
            <person name="Kleber M."/>
            <person name="Mauceli E."/>
            <person name="MacCallum I."/>
        </authorList>
    </citation>
    <scope>NUCLEOTIDE SEQUENCE [LARGE SCALE GENOMIC DNA]</scope>
    <source>
        <strain evidence="3">Tucson 15010-1051.87</strain>
    </source>
</reference>
<proteinExistence type="predicted"/>